<feature type="chain" id="PRO_5045740338" evidence="8">
    <location>
        <begin position="21"/>
        <end position="387"/>
    </location>
</feature>
<organism evidence="10 11">
    <name type="scientific">Lacrimispora xylanolytica</name>
    <dbReference type="NCBI Taxonomy" id="29375"/>
    <lineage>
        <taxon>Bacteria</taxon>
        <taxon>Bacillati</taxon>
        <taxon>Bacillota</taxon>
        <taxon>Clostridia</taxon>
        <taxon>Lachnospirales</taxon>
        <taxon>Lachnospiraceae</taxon>
        <taxon>Lacrimispora</taxon>
    </lineage>
</organism>
<dbReference type="InterPro" id="IPR003760">
    <property type="entry name" value="PnrA-like"/>
</dbReference>
<dbReference type="SUPFAM" id="SSF53822">
    <property type="entry name" value="Periplasmic binding protein-like I"/>
    <property type="match status" value="1"/>
</dbReference>
<dbReference type="RefSeq" id="WP_024836967.1">
    <property type="nucleotide sequence ID" value="NZ_CP113524.1"/>
</dbReference>
<feature type="region of interest" description="Disordered" evidence="7">
    <location>
        <begin position="20"/>
        <end position="53"/>
    </location>
</feature>
<feature type="signal peptide" evidence="8">
    <location>
        <begin position="1"/>
        <end position="20"/>
    </location>
</feature>
<dbReference type="PROSITE" id="PS51257">
    <property type="entry name" value="PROKAR_LIPOPROTEIN"/>
    <property type="match status" value="1"/>
</dbReference>
<evidence type="ECO:0000313" key="11">
    <source>
        <dbReference type="Proteomes" id="UP001163115"/>
    </source>
</evidence>
<evidence type="ECO:0000313" key="10">
    <source>
        <dbReference type="EMBL" id="WAJ24902.1"/>
    </source>
</evidence>
<feature type="compositionally biased region" description="Basic and acidic residues" evidence="7">
    <location>
        <begin position="44"/>
        <end position="53"/>
    </location>
</feature>
<dbReference type="PANTHER" id="PTHR34296">
    <property type="entry name" value="TRANSCRIPTIONAL ACTIVATOR PROTEIN MED"/>
    <property type="match status" value="1"/>
</dbReference>
<evidence type="ECO:0000256" key="1">
    <source>
        <dbReference type="ARBA" id="ARBA00004193"/>
    </source>
</evidence>
<comment type="similarity">
    <text evidence="2">Belongs to the BMP lipoprotein family.</text>
</comment>
<dbReference type="Proteomes" id="UP001163115">
    <property type="component" value="Chromosome"/>
</dbReference>
<dbReference type="Pfam" id="PF02608">
    <property type="entry name" value="Bmp"/>
    <property type="match status" value="1"/>
</dbReference>
<dbReference type="InterPro" id="IPR050957">
    <property type="entry name" value="BMP_lipoprotein"/>
</dbReference>
<evidence type="ECO:0000256" key="2">
    <source>
        <dbReference type="ARBA" id="ARBA00008610"/>
    </source>
</evidence>
<evidence type="ECO:0000256" key="7">
    <source>
        <dbReference type="SAM" id="MobiDB-lite"/>
    </source>
</evidence>
<feature type="domain" description="ABC transporter substrate-binding protein PnrA-like" evidence="9">
    <location>
        <begin position="62"/>
        <end position="346"/>
    </location>
</feature>
<keyword evidence="4 8" id="KW-0732">Signal</keyword>
<keyword evidence="6" id="KW-0449">Lipoprotein</keyword>
<evidence type="ECO:0000259" key="9">
    <source>
        <dbReference type="Pfam" id="PF02608"/>
    </source>
</evidence>
<gene>
    <name evidence="10" type="ORF">OW255_05190</name>
</gene>
<evidence type="ECO:0000256" key="8">
    <source>
        <dbReference type="SAM" id="SignalP"/>
    </source>
</evidence>
<keyword evidence="11" id="KW-1185">Reference proteome</keyword>
<comment type="subcellular location">
    <subcellularLocation>
        <location evidence="1">Cell membrane</location>
        <topology evidence="1">Lipid-anchor</topology>
    </subcellularLocation>
</comment>
<name>A0ABY7AEM1_9FIRM</name>
<dbReference type="InterPro" id="IPR028082">
    <property type="entry name" value="Peripla_BP_I"/>
</dbReference>
<dbReference type="EMBL" id="CP113524">
    <property type="protein sequence ID" value="WAJ24902.1"/>
    <property type="molecule type" value="Genomic_DNA"/>
</dbReference>
<dbReference type="CDD" id="cd06354">
    <property type="entry name" value="PBP1_PrnA-like"/>
    <property type="match status" value="1"/>
</dbReference>
<dbReference type="Gene3D" id="3.40.50.2300">
    <property type="match status" value="2"/>
</dbReference>
<evidence type="ECO:0000256" key="6">
    <source>
        <dbReference type="ARBA" id="ARBA00023288"/>
    </source>
</evidence>
<keyword evidence="3" id="KW-1003">Cell membrane</keyword>
<dbReference type="PANTHER" id="PTHR34296:SF2">
    <property type="entry name" value="ABC TRANSPORTER GUANOSINE-BINDING PROTEIN NUPN"/>
    <property type="match status" value="1"/>
</dbReference>
<keyword evidence="5" id="KW-0472">Membrane</keyword>
<feature type="compositionally biased region" description="Low complexity" evidence="7">
    <location>
        <begin position="20"/>
        <end position="43"/>
    </location>
</feature>
<reference evidence="10" key="1">
    <citation type="submission" date="2022-11" db="EMBL/GenBank/DDBJ databases">
        <title>Lacrimispora xylanolytica sy1, complete genome.</title>
        <authorList>
            <person name="Choi S."/>
        </authorList>
    </citation>
    <scope>NUCLEOTIDE SEQUENCE</scope>
    <source>
        <strain evidence="10">Sy1</strain>
    </source>
</reference>
<evidence type="ECO:0000256" key="4">
    <source>
        <dbReference type="ARBA" id="ARBA00022729"/>
    </source>
</evidence>
<proteinExistence type="inferred from homology"/>
<sequence>MKKRALALAMAVLMTASLSACGSSNSGTSTTAASAETTTAAAESKGDTSKKTDSSTGYEIALVTDLGTIDDKSFNQGAWEGMKKYAEEKGISYKYYQPQEGTTDSYLETIGLAVEGGAKLVVCPGFLFEEPVFMAQDQYKDVSFILLDGEPHNADYSEKRIEKNVMPILFQEDEPGFLAGYAAVKDGNTKLGFLGGMAVPAVVRFGYGFAEGADYAAKELGIDNIEIMYNYTGAFAATPEAQSMAASWFQNGTQVIFGCGGAVGNSVMAAAEEKGGKMIGVDVDQSFESPSVITSAMKQLSVSVYDGVKAYYDNQFPGGKTSIFTAKNDGIGLPMETSKFTKFTKEDYDKIYGVLKEGKVTLVQPSQDNNNPNVDLKLEKTKINFVE</sequence>
<evidence type="ECO:0000256" key="5">
    <source>
        <dbReference type="ARBA" id="ARBA00023136"/>
    </source>
</evidence>
<evidence type="ECO:0000256" key="3">
    <source>
        <dbReference type="ARBA" id="ARBA00022475"/>
    </source>
</evidence>
<protein>
    <submittedName>
        <fullName evidence="10">BMP family ABC transporter substrate-binding protein</fullName>
    </submittedName>
</protein>
<accession>A0ABY7AEM1</accession>